<evidence type="ECO:0000256" key="12">
    <source>
        <dbReference type="ARBA" id="ARBA00041185"/>
    </source>
</evidence>
<proteinExistence type="inferred from homology"/>
<sequence length="410" mass="43176">METPFRQRTLDTSSSSASERPRTVPATRISLGRLVRTPSADYFLLLGVTLFLVLFGLAMVLSSSSVDSYVSNGGFFGVLLHQGFIAIVGIPLMLVVSRAPLKFWQRIAWPALIVTCLVQCLVFTPLGVTVAGNTNWLSVGSFQFQPSEAIKVALVIWLGTILAQKQNLLSDWRHVLIPVFGVGGAAVLLVMIRGDLGTTVILGAILFGALVFAGVRMRMLAIPLGVGAVGAVAAAAASANRLIRVLAFFGTGCDSSSKNISAACWQPLHGTWAMADGGIFGVGLGNSKAKWSWLPAADNDYIYAIIGEELGLIGAIVVLLLFIVLAIAFLRIMSTTSHLQVRVTTAAVMVWVVGQALVNMGVVLGFVPVLGVPLPLISAGGTALLTTLIGIGVVLSFARNVRRAPMPSAP</sequence>
<dbReference type="PANTHER" id="PTHR30474:SF2">
    <property type="entry name" value="PEPTIDOGLYCAN GLYCOSYLTRANSFERASE FTSW-RELATED"/>
    <property type="match status" value="1"/>
</dbReference>
<evidence type="ECO:0000256" key="8">
    <source>
        <dbReference type="ARBA" id="ARBA00023136"/>
    </source>
</evidence>
<keyword evidence="19" id="KW-0132">Cell division</keyword>
<reference evidence="19 20" key="1">
    <citation type="submission" date="2019-03" db="EMBL/GenBank/DDBJ databases">
        <title>Genomics of glacier-inhabiting Cryobacterium strains.</title>
        <authorList>
            <person name="Liu Q."/>
            <person name="Xin Y.-H."/>
        </authorList>
    </citation>
    <scope>NUCLEOTIDE SEQUENCE [LARGE SCALE GENOMIC DNA]</scope>
    <source>
        <strain evidence="19 20">MDB2-B</strain>
    </source>
</reference>
<feature type="transmembrane region" description="Helical" evidence="18">
    <location>
        <begin position="74"/>
        <end position="95"/>
    </location>
</feature>
<keyword evidence="5" id="KW-0133">Cell shape</keyword>
<evidence type="ECO:0000256" key="3">
    <source>
        <dbReference type="ARBA" id="ARBA00022679"/>
    </source>
</evidence>
<feature type="transmembrane region" description="Helical" evidence="18">
    <location>
        <begin position="345"/>
        <end position="370"/>
    </location>
</feature>
<dbReference type="RefSeq" id="WP_134534562.1">
    <property type="nucleotide sequence ID" value="NZ_SOFG01000011.1"/>
</dbReference>
<feature type="transmembrane region" description="Helical" evidence="18">
    <location>
        <begin position="175"/>
        <end position="192"/>
    </location>
</feature>
<dbReference type="EC" id="2.4.99.28" evidence="14"/>
<dbReference type="PANTHER" id="PTHR30474">
    <property type="entry name" value="CELL CYCLE PROTEIN"/>
    <property type="match status" value="1"/>
</dbReference>
<dbReference type="Pfam" id="PF01098">
    <property type="entry name" value="FTSW_RODA_SPOVE"/>
    <property type="match status" value="1"/>
</dbReference>
<evidence type="ECO:0000256" key="11">
    <source>
        <dbReference type="ARBA" id="ARBA00038053"/>
    </source>
</evidence>
<evidence type="ECO:0000256" key="7">
    <source>
        <dbReference type="ARBA" id="ARBA00022989"/>
    </source>
</evidence>
<keyword evidence="6" id="KW-0573">Peptidoglycan synthesis</keyword>
<comment type="function">
    <text evidence="16">Peptidoglycan polymerase that is essential for cell division.</text>
</comment>
<evidence type="ECO:0000256" key="1">
    <source>
        <dbReference type="ARBA" id="ARBA00004141"/>
    </source>
</evidence>
<comment type="subcellular location">
    <subcellularLocation>
        <location evidence="1">Membrane</location>
        <topology evidence="1">Multi-pass membrane protein</topology>
    </subcellularLocation>
</comment>
<evidence type="ECO:0000256" key="2">
    <source>
        <dbReference type="ARBA" id="ARBA00022676"/>
    </source>
</evidence>
<evidence type="ECO:0000256" key="13">
    <source>
        <dbReference type="ARBA" id="ARBA00041418"/>
    </source>
</evidence>
<protein>
    <recommendedName>
        <fullName evidence="12">Probable peptidoglycan glycosyltransferase FtsW</fullName>
        <ecNumber evidence="14">2.4.99.28</ecNumber>
    </recommendedName>
    <alternativeName>
        <fullName evidence="13">Cell division protein FtsW</fullName>
    </alternativeName>
    <alternativeName>
        <fullName evidence="10">Cell wall polymerase</fullName>
    </alternativeName>
    <alternativeName>
        <fullName evidence="9">Peptidoglycan polymerase</fullName>
    </alternativeName>
</protein>
<name>A0ABY2IFF5_9MICO</name>
<feature type="transmembrane region" description="Helical" evidence="18">
    <location>
        <begin position="144"/>
        <end position="163"/>
    </location>
</feature>
<evidence type="ECO:0000256" key="6">
    <source>
        <dbReference type="ARBA" id="ARBA00022984"/>
    </source>
</evidence>
<feature type="transmembrane region" description="Helical" evidence="18">
    <location>
        <begin position="107"/>
        <end position="132"/>
    </location>
</feature>
<evidence type="ECO:0000256" key="16">
    <source>
        <dbReference type="ARBA" id="ARBA00049966"/>
    </source>
</evidence>
<evidence type="ECO:0000256" key="5">
    <source>
        <dbReference type="ARBA" id="ARBA00022960"/>
    </source>
</evidence>
<dbReference type="GO" id="GO:0051301">
    <property type="term" value="P:cell division"/>
    <property type="evidence" value="ECO:0007669"/>
    <property type="project" value="UniProtKB-KW"/>
</dbReference>
<dbReference type="InterPro" id="IPR001182">
    <property type="entry name" value="FtsW/RodA"/>
</dbReference>
<feature type="region of interest" description="Disordered" evidence="17">
    <location>
        <begin position="1"/>
        <end position="23"/>
    </location>
</feature>
<evidence type="ECO:0000256" key="9">
    <source>
        <dbReference type="ARBA" id="ARBA00032370"/>
    </source>
</evidence>
<keyword evidence="7 18" id="KW-1133">Transmembrane helix</keyword>
<evidence type="ECO:0000313" key="20">
    <source>
        <dbReference type="Proteomes" id="UP000297608"/>
    </source>
</evidence>
<evidence type="ECO:0000313" key="19">
    <source>
        <dbReference type="EMBL" id="TFB87407.1"/>
    </source>
</evidence>
<feature type="transmembrane region" description="Helical" evidence="18">
    <location>
        <begin position="310"/>
        <end position="333"/>
    </location>
</feature>
<evidence type="ECO:0000256" key="18">
    <source>
        <dbReference type="SAM" id="Phobius"/>
    </source>
</evidence>
<comment type="similarity">
    <text evidence="11">Belongs to the SEDS family. FtsW subfamily.</text>
</comment>
<evidence type="ECO:0000256" key="10">
    <source>
        <dbReference type="ARBA" id="ARBA00033270"/>
    </source>
</evidence>
<gene>
    <name evidence="19" type="ORF">E3O44_09880</name>
</gene>
<keyword evidence="2" id="KW-0328">Glycosyltransferase</keyword>
<dbReference type="Proteomes" id="UP000297608">
    <property type="component" value="Unassembled WGS sequence"/>
</dbReference>
<dbReference type="EMBL" id="SOFG01000011">
    <property type="protein sequence ID" value="TFB87407.1"/>
    <property type="molecule type" value="Genomic_DNA"/>
</dbReference>
<keyword evidence="8 18" id="KW-0472">Membrane</keyword>
<feature type="transmembrane region" description="Helical" evidence="18">
    <location>
        <begin position="220"/>
        <end position="239"/>
    </location>
</feature>
<evidence type="ECO:0000256" key="4">
    <source>
        <dbReference type="ARBA" id="ARBA00022692"/>
    </source>
</evidence>
<evidence type="ECO:0000256" key="14">
    <source>
        <dbReference type="ARBA" id="ARBA00044770"/>
    </source>
</evidence>
<evidence type="ECO:0000256" key="17">
    <source>
        <dbReference type="SAM" id="MobiDB-lite"/>
    </source>
</evidence>
<keyword evidence="3" id="KW-0808">Transferase</keyword>
<feature type="transmembrane region" description="Helical" evidence="18">
    <location>
        <begin position="198"/>
        <end position="215"/>
    </location>
</feature>
<keyword evidence="4 18" id="KW-0812">Transmembrane</keyword>
<organism evidence="19 20">
    <name type="scientific">Cryobacterium algoricola</name>
    <dbReference type="NCBI Taxonomy" id="1259183"/>
    <lineage>
        <taxon>Bacteria</taxon>
        <taxon>Bacillati</taxon>
        <taxon>Actinomycetota</taxon>
        <taxon>Actinomycetes</taxon>
        <taxon>Micrococcales</taxon>
        <taxon>Microbacteriaceae</taxon>
        <taxon>Cryobacterium</taxon>
    </lineage>
</organism>
<feature type="transmembrane region" description="Helical" evidence="18">
    <location>
        <begin position="42"/>
        <end position="62"/>
    </location>
</feature>
<comment type="catalytic activity">
    <reaction evidence="15">
        <text>[GlcNAc-(1-&gt;4)-Mur2Ac(oyl-L-Ala-gamma-D-Glu-L-Lys-D-Ala-D-Ala)](n)-di-trans,octa-cis-undecaprenyl diphosphate + beta-D-GlcNAc-(1-&gt;4)-Mur2Ac(oyl-L-Ala-gamma-D-Glu-L-Lys-D-Ala-D-Ala)-di-trans,octa-cis-undecaprenyl diphosphate = [GlcNAc-(1-&gt;4)-Mur2Ac(oyl-L-Ala-gamma-D-Glu-L-Lys-D-Ala-D-Ala)](n+1)-di-trans,octa-cis-undecaprenyl diphosphate + di-trans,octa-cis-undecaprenyl diphosphate + H(+)</text>
        <dbReference type="Rhea" id="RHEA:23708"/>
        <dbReference type="Rhea" id="RHEA-COMP:9602"/>
        <dbReference type="Rhea" id="RHEA-COMP:9603"/>
        <dbReference type="ChEBI" id="CHEBI:15378"/>
        <dbReference type="ChEBI" id="CHEBI:58405"/>
        <dbReference type="ChEBI" id="CHEBI:60033"/>
        <dbReference type="ChEBI" id="CHEBI:78435"/>
        <dbReference type="EC" id="2.4.99.28"/>
    </reaction>
</comment>
<accession>A0ABY2IFF5</accession>
<feature type="transmembrane region" description="Helical" evidence="18">
    <location>
        <begin position="376"/>
        <end position="398"/>
    </location>
</feature>
<keyword evidence="19" id="KW-0131">Cell cycle</keyword>
<comment type="caution">
    <text evidence="19">The sequence shown here is derived from an EMBL/GenBank/DDBJ whole genome shotgun (WGS) entry which is preliminary data.</text>
</comment>
<evidence type="ECO:0000256" key="15">
    <source>
        <dbReference type="ARBA" id="ARBA00049902"/>
    </source>
</evidence>
<keyword evidence="20" id="KW-1185">Reference proteome</keyword>